<evidence type="ECO:0000256" key="13">
    <source>
        <dbReference type="RuleBase" id="RU003657"/>
    </source>
</evidence>
<dbReference type="InterPro" id="IPR044524">
    <property type="entry name" value="Isoase_HisA-like"/>
</dbReference>
<dbReference type="InterPro" id="IPR011060">
    <property type="entry name" value="RibuloseP-bd_barrel"/>
</dbReference>
<dbReference type="GO" id="GO:0003949">
    <property type="term" value="F:1-(5-phosphoribosyl)-5-[(5-phosphoribosylamino)methylideneamino]imidazole-4-carboxamide isomerase activity"/>
    <property type="evidence" value="ECO:0007669"/>
    <property type="project" value="UniProtKB-UniRule"/>
</dbReference>
<dbReference type="Gene3D" id="3.20.20.70">
    <property type="entry name" value="Aldolase class I"/>
    <property type="match status" value="1"/>
</dbReference>
<evidence type="ECO:0000256" key="9">
    <source>
        <dbReference type="ARBA" id="ARBA00023102"/>
    </source>
</evidence>
<comment type="caution">
    <text evidence="15">The sequence shown here is derived from an EMBL/GenBank/DDBJ whole genome shotgun (WGS) entry which is preliminary data.</text>
</comment>
<evidence type="ECO:0000256" key="12">
    <source>
        <dbReference type="HAMAP-Rule" id="MF_01014"/>
    </source>
</evidence>
<evidence type="ECO:0000256" key="1">
    <source>
        <dbReference type="ARBA" id="ARBA00000901"/>
    </source>
</evidence>
<dbReference type="InterPro" id="IPR023016">
    <property type="entry name" value="HisA/PriA"/>
</dbReference>
<keyword evidence="7 12" id="KW-0963">Cytoplasm</keyword>
<dbReference type="GO" id="GO:0000162">
    <property type="term" value="P:L-tryptophan biosynthetic process"/>
    <property type="evidence" value="ECO:0007669"/>
    <property type="project" value="TreeGrafter"/>
</dbReference>
<dbReference type="RefSeq" id="WP_116223841.1">
    <property type="nucleotide sequence ID" value="NZ_AP018437.1"/>
</dbReference>
<keyword evidence="16" id="KW-1185">Reference proteome</keyword>
<evidence type="ECO:0000256" key="10">
    <source>
        <dbReference type="ARBA" id="ARBA00023235"/>
    </source>
</evidence>
<keyword evidence="8 12" id="KW-0028">Amino-acid biosynthesis</keyword>
<keyword evidence="10 12" id="KW-0413">Isomerase</keyword>
<evidence type="ECO:0000256" key="5">
    <source>
        <dbReference type="ARBA" id="ARBA00012550"/>
    </source>
</evidence>
<evidence type="ECO:0000256" key="4">
    <source>
        <dbReference type="ARBA" id="ARBA00009667"/>
    </source>
</evidence>
<dbReference type="Proteomes" id="UP000256388">
    <property type="component" value="Unassembled WGS sequence"/>
</dbReference>
<name>A0A347ZTW2_9CHLR</name>
<dbReference type="CDD" id="cd04732">
    <property type="entry name" value="HisA"/>
    <property type="match status" value="1"/>
</dbReference>
<evidence type="ECO:0000313" key="16">
    <source>
        <dbReference type="Proteomes" id="UP000256388"/>
    </source>
</evidence>
<evidence type="ECO:0000256" key="3">
    <source>
        <dbReference type="ARBA" id="ARBA00005133"/>
    </source>
</evidence>
<evidence type="ECO:0000313" key="15">
    <source>
        <dbReference type="EMBL" id="REG10674.1"/>
    </source>
</evidence>
<protein>
    <recommendedName>
        <fullName evidence="6 12">1-(5-phosphoribosyl)-5-[(5-phosphoribosylamino)methylideneamino] imidazole-4-carboxamide isomerase</fullName>
        <ecNumber evidence="5 12">5.3.1.16</ecNumber>
    </recommendedName>
    <alternativeName>
        <fullName evidence="11 12">Phosphoribosylformimino-5-aminoimidazole carboxamide ribotide isomerase</fullName>
    </alternativeName>
</protein>
<organism evidence="15 16">
    <name type="scientific">Pelolinea submarina</name>
    <dbReference type="NCBI Taxonomy" id="913107"/>
    <lineage>
        <taxon>Bacteria</taxon>
        <taxon>Bacillati</taxon>
        <taxon>Chloroflexota</taxon>
        <taxon>Anaerolineae</taxon>
        <taxon>Anaerolineales</taxon>
        <taxon>Anaerolineaceae</taxon>
        <taxon>Pelolinea</taxon>
    </lineage>
</organism>
<evidence type="ECO:0000256" key="11">
    <source>
        <dbReference type="ARBA" id="ARBA00030547"/>
    </source>
</evidence>
<comment type="similarity">
    <text evidence="4 12 13">Belongs to the HisA/HisF family.</text>
</comment>
<dbReference type="PANTHER" id="PTHR43090">
    <property type="entry name" value="1-(5-PHOSPHORIBOSYL)-5-[(5-PHOSPHORIBOSYLAMINO)METHYLIDENEAMINO] IMIDAZOLE-4-CARBOXAMIDE ISOMERASE"/>
    <property type="match status" value="1"/>
</dbReference>
<dbReference type="EMBL" id="QUMS01000001">
    <property type="protein sequence ID" value="REG10674.1"/>
    <property type="molecule type" value="Genomic_DNA"/>
</dbReference>
<dbReference type="FunFam" id="3.20.20.70:FF:000009">
    <property type="entry name" value="1-(5-phosphoribosyl)-5-[(5-phosphoribosylamino)methylideneamino] imidazole-4-carboxamide isomerase"/>
    <property type="match status" value="1"/>
</dbReference>
<reference evidence="15 16" key="1">
    <citation type="submission" date="2018-08" db="EMBL/GenBank/DDBJ databases">
        <title>Genomic Encyclopedia of Type Strains, Phase IV (KMG-IV): sequencing the most valuable type-strain genomes for metagenomic binning, comparative biology and taxonomic classification.</title>
        <authorList>
            <person name="Goeker M."/>
        </authorList>
    </citation>
    <scope>NUCLEOTIDE SEQUENCE [LARGE SCALE GENOMIC DNA]</scope>
    <source>
        <strain evidence="15 16">DSM 23923</strain>
    </source>
</reference>
<comment type="catalytic activity">
    <reaction evidence="1 12 14">
        <text>1-(5-phospho-beta-D-ribosyl)-5-[(5-phospho-beta-D-ribosylamino)methylideneamino]imidazole-4-carboxamide = 5-[(5-phospho-1-deoxy-D-ribulos-1-ylimino)methylamino]-1-(5-phospho-beta-D-ribosyl)imidazole-4-carboxamide</text>
        <dbReference type="Rhea" id="RHEA:15469"/>
        <dbReference type="ChEBI" id="CHEBI:58435"/>
        <dbReference type="ChEBI" id="CHEBI:58525"/>
        <dbReference type="EC" id="5.3.1.16"/>
    </reaction>
</comment>
<dbReference type="OrthoDB" id="9781903at2"/>
<evidence type="ECO:0000256" key="8">
    <source>
        <dbReference type="ARBA" id="ARBA00022605"/>
    </source>
</evidence>
<evidence type="ECO:0000256" key="6">
    <source>
        <dbReference type="ARBA" id="ARBA00018464"/>
    </source>
</evidence>
<comment type="pathway">
    <text evidence="3 12 14">Amino-acid biosynthesis; L-histidine biosynthesis; L-histidine from 5-phospho-alpha-D-ribose 1-diphosphate: step 4/9.</text>
</comment>
<dbReference type="SUPFAM" id="SSF51366">
    <property type="entry name" value="Ribulose-phoshate binding barrel"/>
    <property type="match status" value="1"/>
</dbReference>
<accession>A0A347ZTW2</accession>
<dbReference type="AlphaFoldDB" id="A0A347ZTW2"/>
<dbReference type="InterPro" id="IPR013785">
    <property type="entry name" value="Aldolase_TIM"/>
</dbReference>
<dbReference type="InterPro" id="IPR006062">
    <property type="entry name" value="His_biosynth"/>
</dbReference>
<sequence>MGDFTVYPAIDLRNGQVVRLRQGRADQQQTYSGDPVEVGREWVRQGAQWLHVVNLDGAFGENTPENGKAIRDILAALYGKVQIQFGGGIRAIRQIRDLLAMGVSRVVLGTAVLENPEFAAKALEAYPADLLAFGLDARGDELMIRGWQTASGKRTGELAQELAGLGAKTLIYTNILKDGMQSGVDWSAAQKLAKESGLRVIASGGTAALSDISAVRQAGLAGVIVGKALYEGSFSLKEALNVR</sequence>
<dbReference type="PANTHER" id="PTHR43090:SF2">
    <property type="entry name" value="1-(5-PHOSPHORIBOSYL)-5-[(5-PHOSPHORIBOSYLAMINO)METHYLIDENEAMINO] IMIDAZOLE-4-CARBOXAMIDE ISOMERASE"/>
    <property type="match status" value="1"/>
</dbReference>
<gene>
    <name evidence="12" type="primary">hisA</name>
    <name evidence="15" type="ORF">DFR64_0533</name>
</gene>
<dbReference type="UniPathway" id="UPA00031">
    <property type="reaction ID" value="UER00009"/>
</dbReference>
<dbReference type="GO" id="GO:0005737">
    <property type="term" value="C:cytoplasm"/>
    <property type="evidence" value="ECO:0007669"/>
    <property type="project" value="UniProtKB-SubCell"/>
</dbReference>
<dbReference type="NCBIfam" id="TIGR00007">
    <property type="entry name" value="1-(5-phosphoribosyl)-5-[(5-phosphoribosylamino)methylideneamino]imidazole-4-carboxamide isomerase"/>
    <property type="match status" value="1"/>
</dbReference>
<feature type="active site" description="Proton acceptor" evidence="12">
    <location>
        <position position="11"/>
    </location>
</feature>
<evidence type="ECO:0000256" key="7">
    <source>
        <dbReference type="ARBA" id="ARBA00022490"/>
    </source>
</evidence>
<feature type="active site" description="Proton donor" evidence="12">
    <location>
        <position position="136"/>
    </location>
</feature>
<evidence type="ECO:0000256" key="14">
    <source>
        <dbReference type="RuleBase" id="RU003658"/>
    </source>
</evidence>
<keyword evidence="9 12" id="KW-0368">Histidine biosynthesis</keyword>
<dbReference type="InterPro" id="IPR006063">
    <property type="entry name" value="HisA_bact_arch"/>
</dbReference>
<comment type="subcellular location">
    <subcellularLocation>
        <location evidence="2 12 14">Cytoplasm</location>
    </subcellularLocation>
</comment>
<proteinExistence type="inferred from homology"/>
<dbReference type="GO" id="GO:0000105">
    <property type="term" value="P:L-histidine biosynthetic process"/>
    <property type="evidence" value="ECO:0007669"/>
    <property type="project" value="UniProtKB-UniRule"/>
</dbReference>
<evidence type="ECO:0000256" key="2">
    <source>
        <dbReference type="ARBA" id="ARBA00004496"/>
    </source>
</evidence>
<dbReference type="HAMAP" id="MF_01014">
    <property type="entry name" value="HisA"/>
    <property type="match status" value="1"/>
</dbReference>
<dbReference type="Pfam" id="PF00977">
    <property type="entry name" value="His_biosynth"/>
    <property type="match status" value="1"/>
</dbReference>
<dbReference type="EC" id="5.3.1.16" evidence="5 12"/>